<comment type="caution">
    <text evidence="3">The sequence shown here is derived from an EMBL/GenBank/DDBJ whole genome shotgun (WGS) entry which is preliminary data.</text>
</comment>
<evidence type="ECO:0000259" key="2">
    <source>
        <dbReference type="Pfam" id="PF01557"/>
    </source>
</evidence>
<evidence type="ECO:0000313" key="4">
    <source>
        <dbReference type="Proteomes" id="UP001597241"/>
    </source>
</evidence>
<keyword evidence="1" id="KW-0479">Metal-binding</keyword>
<dbReference type="PANTHER" id="PTHR11820:SF7">
    <property type="entry name" value="ACYLPYRUVASE FAHD1, MITOCHONDRIAL"/>
    <property type="match status" value="1"/>
</dbReference>
<organism evidence="3 4">
    <name type="scientific">Lutibacter holmesii</name>
    <dbReference type="NCBI Taxonomy" id="1137985"/>
    <lineage>
        <taxon>Bacteria</taxon>
        <taxon>Pseudomonadati</taxon>
        <taxon>Bacteroidota</taxon>
        <taxon>Flavobacteriia</taxon>
        <taxon>Flavobacteriales</taxon>
        <taxon>Flavobacteriaceae</taxon>
        <taxon>Lutibacter</taxon>
    </lineage>
</organism>
<proteinExistence type="predicted"/>
<dbReference type="RefSeq" id="WP_386807197.1">
    <property type="nucleotide sequence ID" value="NZ_JBHTMV010000002.1"/>
</dbReference>
<dbReference type="Pfam" id="PF01557">
    <property type="entry name" value="FAA_hydrolase"/>
    <property type="match status" value="1"/>
</dbReference>
<dbReference type="EMBL" id="JBHTMV010000002">
    <property type="protein sequence ID" value="MFD1292540.1"/>
    <property type="molecule type" value="Genomic_DNA"/>
</dbReference>
<dbReference type="Proteomes" id="UP001597241">
    <property type="component" value="Unassembled WGS sequence"/>
</dbReference>
<dbReference type="PANTHER" id="PTHR11820">
    <property type="entry name" value="ACYLPYRUVASE"/>
    <property type="match status" value="1"/>
</dbReference>
<feature type="domain" description="Fumarylacetoacetase-like C-terminal" evidence="2">
    <location>
        <begin position="2"/>
        <end position="184"/>
    </location>
</feature>
<evidence type="ECO:0000313" key="3">
    <source>
        <dbReference type="EMBL" id="MFD1292540.1"/>
    </source>
</evidence>
<keyword evidence="4" id="KW-1185">Reference proteome</keyword>
<sequence length="203" mass="22769">MKIICIGRNYAKHIEELENEKPEDPVIFLKPDSAVLAKKQPFFIPSFSNDIHYEVEVLVKINKVGKFIQEKFAHKYYDEIGLGVDFTARDLQAKLKAKGLPWEKSKGFDGSALIGRFLPKEDLGDLKNLEFTLHKNDTLVQHGNTKAMLWGIDALIAYVSQFFTLKKGDVIFTGTPAGVGKISENDVLIGAIQGEELFSVKIK</sequence>
<reference evidence="4" key="1">
    <citation type="journal article" date="2019" name="Int. J. Syst. Evol. Microbiol.">
        <title>The Global Catalogue of Microorganisms (GCM) 10K type strain sequencing project: providing services to taxonomists for standard genome sequencing and annotation.</title>
        <authorList>
            <consortium name="The Broad Institute Genomics Platform"/>
            <consortium name="The Broad Institute Genome Sequencing Center for Infectious Disease"/>
            <person name="Wu L."/>
            <person name="Ma J."/>
        </authorList>
    </citation>
    <scope>NUCLEOTIDE SEQUENCE [LARGE SCALE GENOMIC DNA]</scope>
    <source>
        <strain evidence="4">CCUG 62221</strain>
    </source>
</reference>
<accession>A0ABW3WMI7</accession>
<name>A0ABW3WMI7_9FLAO</name>
<keyword evidence="3" id="KW-0378">Hydrolase</keyword>
<gene>
    <name evidence="3" type="ORF">ACFQ5N_01720</name>
</gene>
<dbReference type="Gene3D" id="3.90.850.10">
    <property type="entry name" value="Fumarylacetoacetase-like, C-terminal domain"/>
    <property type="match status" value="1"/>
</dbReference>
<dbReference type="InterPro" id="IPR036663">
    <property type="entry name" value="Fumarylacetoacetase_C_sf"/>
</dbReference>
<protein>
    <submittedName>
        <fullName evidence="3">Fumarylacetoacetate hydrolase family protein</fullName>
    </submittedName>
</protein>
<dbReference type="GO" id="GO:0016787">
    <property type="term" value="F:hydrolase activity"/>
    <property type="evidence" value="ECO:0007669"/>
    <property type="project" value="UniProtKB-KW"/>
</dbReference>
<evidence type="ECO:0000256" key="1">
    <source>
        <dbReference type="ARBA" id="ARBA00022723"/>
    </source>
</evidence>
<dbReference type="SUPFAM" id="SSF56529">
    <property type="entry name" value="FAH"/>
    <property type="match status" value="1"/>
</dbReference>
<dbReference type="InterPro" id="IPR011234">
    <property type="entry name" value="Fumarylacetoacetase-like_C"/>
</dbReference>